<accession>A0ABV2H0E6</accession>
<dbReference type="Proteomes" id="UP001549031">
    <property type="component" value="Unassembled WGS sequence"/>
</dbReference>
<reference evidence="2 3" key="1">
    <citation type="submission" date="2024-06" db="EMBL/GenBank/DDBJ databases">
        <title>Genomic Encyclopedia of Type Strains, Phase IV (KMG-IV): sequencing the most valuable type-strain genomes for metagenomic binning, comparative biology and taxonomic classification.</title>
        <authorList>
            <person name="Goeker M."/>
        </authorList>
    </citation>
    <scope>NUCLEOTIDE SEQUENCE [LARGE SCALE GENOMIC DNA]</scope>
    <source>
        <strain evidence="2 3">DSM 105042</strain>
    </source>
</reference>
<evidence type="ECO:0000256" key="1">
    <source>
        <dbReference type="SAM" id="MobiDB-lite"/>
    </source>
</evidence>
<name>A0ABV2H0E6_9HYPH</name>
<comment type="caution">
    <text evidence="2">The sequence shown here is derived from an EMBL/GenBank/DDBJ whole genome shotgun (WGS) entry which is preliminary data.</text>
</comment>
<protein>
    <submittedName>
        <fullName evidence="2">Uncharacterized protein</fullName>
    </submittedName>
</protein>
<organism evidence="2 3">
    <name type="scientific">Pseudorhizobium tarimense</name>
    <dbReference type="NCBI Taxonomy" id="1079109"/>
    <lineage>
        <taxon>Bacteria</taxon>
        <taxon>Pseudomonadati</taxon>
        <taxon>Pseudomonadota</taxon>
        <taxon>Alphaproteobacteria</taxon>
        <taxon>Hyphomicrobiales</taxon>
        <taxon>Rhizobiaceae</taxon>
        <taxon>Rhizobium/Agrobacterium group</taxon>
        <taxon>Pseudorhizobium</taxon>
    </lineage>
</organism>
<proteinExistence type="predicted"/>
<evidence type="ECO:0000313" key="2">
    <source>
        <dbReference type="EMBL" id="MET3584001.1"/>
    </source>
</evidence>
<gene>
    <name evidence="2" type="ORF">ABID21_000093</name>
</gene>
<keyword evidence="3" id="KW-1185">Reference proteome</keyword>
<sequence>MVAADGAQRFKDASEGQGAASASDTGSQGSLAAILFSSNRDEDQVEETSLSRLIASLKAQAAANEQPAEVAGAGAVEDI</sequence>
<dbReference type="EMBL" id="JBEPLJ010000001">
    <property type="protein sequence ID" value="MET3584001.1"/>
    <property type="molecule type" value="Genomic_DNA"/>
</dbReference>
<feature type="region of interest" description="Disordered" evidence="1">
    <location>
        <begin position="1"/>
        <end position="27"/>
    </location>
</feature>
<dbReference type="RefSeq" id="WP_247242057.1">
    <property type="nucleotide sequence ID" value="NZ_JALJRA010000001.1"/>
</dbReference>
<evidence type="ECO:0000313" key="3">
    <source>
        <dbReference type="Proteomes" id="UP001549031"/>
    </source>
</evidence>